<feature type="compositionally biased region" description="Low complexity" evidence="8">
    <location>
        <begin position="2579"/>
        <end position="2589"/>
    </location>
</feature>
<dbReference type="Gene3D" id="3.30.420.10">
    <property type="entry name" value="Ribonuclease H-like superfamily/Ribonuclease H"/>
    <property type="match status" value="1"/>
</dbReference>
<keyword evidence="7" id="KW-0863">Zinc-finger</keyword>
<dbReference type="PANTHER" id="PTHR37984">
    <property type="entry name" value="PROTEIN CBG26694"/>
    <property type="match status" value="1"/>
</dbReference>
<dbReference type="OrthoDB" id="2013610at2759"/>
<dbReference type="InterPro" id="IPR043502">
    <property type="entry name" value="DNA/RNA_pol_sf"/>
</dbReference>
<evidence type="ECO:0000259" key="9">
    <source>
        <dbReference type="PROSITE" id="PS50103"/>
    </source>
</evidence>
<feature type="domain" description="Integrase catalytic" evidence="10">
    <location>
        <begin position="2863"/>
        <end position="3034"/>
    </location>
</feature>
<organism evidence="11 12">
    <name type="scientific">Polarella glacialis</name>
    <name type="common">Dinoflagellate</name>
    <dbReference type="NCBI Taxonomy" id="89957"/>
    <lineage>
        <taxon>Eukaryota</taxon>
        <taxon>Sar</taxon>
        <taxon>Alveolata</taxon>
        <taxon>Dinophyceae</taxon>
        <taxon>Suessiales</taxon>
        <taxon>Suessiaceae</taxon>
        <taxon>Polarella</taxon>
    </lineage>
</organism>
<dbReference type="InterPro" id="IPR000477">
    <property type="entry name" value="RT_dom"/>
</dbReference>
<evidence type="ECO:0000313" key="12">
    <source>
        <dbReference type="Proteomes" id="UP000654075"/>
    </source>
</evidence>
<dbReference type="InterPro" id="IPR043128">
    <property type="entry name" value="Rev_trsase/Diguanyl_cyclase"/>
</dbReference>
<dbReference type="PROSITE" id="PS50994">
    <property type="entry name" value="INTEGRASE"/>
    <property type="match status" value="1"/>
</dbReference>
<comment type="caution">
    <text evidence="11">The sequence shown here is derived from an EMBL/GenBank/DDBJ whole genome shotgun (WGS) entry which is preliminary data.</text>
</comment>
<dbReference type="EMBL" id="CAJNNV010028147">
    <property type="protein sequence ID" value="CAE8623312.1"/>
    <property type="molecule type" value="Genomic_DNA"/>
</dbReference>
<evidence type="ECO:0000256" key="3">
    <source>
        <dbReference type="ARBA" id="ARBA00022722"/>
    </source>
</evidence>
<dbReference type="SUPFAM" id="SSF56672">
    <property type="entry name" value="DNA/RNA polymerases"/>
    <property type="match status" value="1"/>
</dbReference>
<dbReference type="InterPro" id="IPR022086">
    <property type="entry name" value="IMCp"/>
</dbReference>
<dbReference type="GO" id="GO:0015074">
    <property type="term" value="P:DNA integration"/>
    <property type="evidence" value="ECO:0007669"/>
    <property type="project" value="InterPro"/>
</dbReference>
<keyword evidence="12" id="KW-1185">Reference proteome</keyword>
<dbReference type="GO" id="GO:0016787">
    <property type="term" value="F:hydrolase activity"/>
    <property type="evidence" value="ECO:0007669"/>
    <property type="project" value="UniProtKB-KW"/>
</dbReference>
<dbReference type="Pfam" id="PF12314">
    <property type="entry name" value="IMCp"/>
    <property type="match status" value="2"/>
</dbReference>
<keyword evidence="7" id="KW-0862">Zinc</keyword>
<feature type="region of interest" description="Disordered" evidence="8">
    <location>
        <begin position="1031"/>
        <end position="1051"/>
    </location>
</feature>
<evidence type="ECO:0000313" key="11">
    <source>
        <dbReference type="EMBL" id="CAE8623312.1"/>
    </source>
</evidence>
<reference evidence="11" key="1">
    <citation type="submission" date="2021-02" db="EMBL/GenBank/DDBJ databases">
        <authorList>
            <person name="Dougan E. K."/>
            <person name="Rhodes N."/>
            <person name="Thang M."/>
            <person name="Chan C."/>
        </authorList>
    </citation>
    <scope>NUCLEOTIDE SEQUENCE</scope>
</reference>
<dbReference type="PANTHER" id="PTHR37984:SF5">
    <property type="entry name" value="PROTEIN NYNRIN-LIKE"/>
    <property type="match status" value="1"/>
</dbReference>
<evidence type="ECO:0000256" key="4">
    <source>
        <dbReference type="ARBA" id="ARBA00022759"/>
    </source>
</evidence>
<feature type="non-terminal residue" evidence="11">
    <location>
        <position position="3281"/>
    </location>
</feature>
<evidence type="ECO:0000256" key="7">
    <source>
        <dbReference type="PROSITE-ProRule" id="PRU00723"/>
    </source>
</evidence>
<accession>A0A813GGQ0</accession>
<dbReference type="Gene3D" id="3.10.10.10">
    <property type="entry name" value="HIV Type 1 Reverse Transcriptase, subunit A, domain 1"/>
    <property type="match status" value="1"/>
</dbReference>
<evidence type="ECO:0000259" key="10">
    <source>
        <dbReference type="PROSITE" id="PS50994"/>
    </source>
</evidence>
<feature type="region of interest" description="Disordered" evidence="8">
    <location>
        <begin position="528"/>
        <end position="558"/>
    </location>
</feature>
<dbReference type="GO" id="GO:0003964">
    <property type="term" value="F:RNA-directed DNA polymerase activity"/>
    <property type="evidence" value="ECO:0007669"/>
    <property type="project" value="UniProtKB-KW"/>
</dbReference>
<dbReference type="InterPro" id="IPR000571">
    <property type="entry name" value="Znf_CCCH"/>
</dbReference>
<keyword evidence="7" id="KW-0479">Metal-binding</keyword>
<evidence type="ECO:0000256" key="5">
    <source>
        <dbReference type="ARBA" id="ARBA00022801"/>
    </source>
</evidence>
<sequence length="3281" mass="359571">VPVDQVREVQKHVDRPEVQIVERVVEVPFTELHDRICEVPEIEYCEIVKEVTRVEIQYVDKEVIVPRIEYVEKIVEVPQIVYEERIVEVPEIEYREVIKQVPKPVIQYVDKQVPKHVMQYYEKIVDVPTILQHEQPVEVPQIEFVDCITEVPKPQYQNVPKEVPKFQIQMVEKIVEMPFTLEEERPVEVPDVQYVDVLTQVSKPMLQYVDKEVPFFQTQAVEKVVEVPHVLKVEVIVEVPEVQVAEAITQVAQESVQQVCANVRGQEALKEGLSEHSVQTEAIFFGQQSWAISIYALRNFFVQVRRCRCVCVLPPVRVMAVSVRVLPPVRVMAVLVRVLPPVRVMAVLVRVLPPVRVMAASVHVLPPAFDDFAGRAALSPSHALLPHASTEYYNISNIANMFSILESDEVDDIPGSSQAAPCDTLSLRLEFASAFAILRSEQKELRDAVLVLTAHLQAPVSPSTLIAEQSPTLHQDVGSILKRYEELQSAGRETAELHCLLVQAGALSSPAVASVSALELNAAGSAQIASDAAGSTRAEPRVRADHEASDSSGPSVRIGSADEVVQGATQQAATPNSLGSLAQSLEFPSGIPQVLGPQAPTSPEPPRYRFVAGALHVAADEQPSSSQAGAPAASSALPPASPLIPPPGLQPGAGSAARTPVASEPPLWQGVNGASGDPDPGTCCACGVQVTSEWSCAEPYCVYQMCIVCRRESAQHEWPNNLCLCHMPPVSEGHRSERASEHAPATAIDPIASCLAKLTQMELDRQSAAERRPPHSTIRVPVVATFPKGDDDALLDVTRWLLEFNRESKHSAGGGVQPFMERITMLASCWDQNRRVGIALRVRQRETDYLQHEDANDGEWRWNALLAVIDSKKTPAAIARRAAERTWKDLAVGKGEDIRLPCMSSIMTDHRLLKKASVLLYNYYDIQLAYTDQPGSLARDSGRQRAVWDSTKQQMRAPLQGDEAGNPRVKSCSRCNGVGHVKEYCPVANVDDAFRTKHAGRALTCADCGGKDHWNQHHRIAVINATHELKAPGGKGAAKGTPYPKADARPPLTAEQKGKLDCRRWMFGDCKFGKECLFKHDSKKKGVNADAAKGKGKGKQQQRAAAEGEADQDLLVTSQRPVRIGALKPLDSAVAPVDFGALTAEQKAPPSLGELCLVAPCGTQLPVLKVRIVPGQYDDVLVSAPDLDLLGWERRASSFLLSNVSISLPRVGAADMQRLNATRLGEHLPDDDGVYNLRLAEDLHLPPLTAVLVQTTGAAKLSQVQASSGAGPVPFWLMPSQQLSAGGVKMPEGPIDGIEGQTVPLANDSDVEVLIRRGTIVAVARLPQSAEHELIDGVESLQPEGTASCVSHGTCAPAEPLVAPVSLSRVAVRSVSTSPGWQLRKWLMFAVAMLCCVAGAASQPSCFEPPRNCSFVARDEVHKQEYLYTDFFGQQYQDAVGRAFDEYRTERYQHLTDAQYKALRLPVCSHAHTIHIDGAAPTVVAGYKFDIDLLPGAVPACHGMPKYSPAASEREIKHIKKHEALGQLRTPTENQLSGWATRSHIVRKKDDLDGRWIMDFRPLNAATMKLPIAIGDVLDKVRALAAKYWKSVFDAVSGFNQLDATERAKRLMTIITCLGLKQWICMHFGVTNGPTFFQNFMSQTFSDMLGTQMCDLDSVLEFFIDDGALGTGDAFLESPADIDQSFSKHLEALGRVFKRAATKNLRFKLSKCFFGQLSVDLLGMKAGLGAVSADAKKVQGIVAWPRPSRPEDIEKFLASCSFIRQHLSPRYSEVSKPLRDALSELHAARAAGKHRAGKSAVGPPLADDPQCWPSWWTNECEAAFIEIRKMVASAISLFVSDFAGAADGSNPMHVYLDACAYGIGAGLFQKPKFEGNDSSWCPYRLLDLPTACAKVEIEKALRSKRAVYAKAGRSCEELDRAAELLSDVSARRSFDETAGHGARRKRVDLLPLGFFSRSLSRAQMNWATWERELLAAVEAVNHWTSILSGPHVIFHTDHLNGTVMTSTLKYPDKILRMLLKIDAICHPVWRFLLGHTNVVGDGTSRNPSDRDAARLMSEQKIDLPRTLGEAFAVAKDSSSSLIDDCKSFTQARLRAAEEIHVPAPFEWTEVGSGSYLCAVRVAPAREAKNGNEVVSCAFALGSTNKDEDLDAMNGYEIAGKTVTLRTEVVVTPPVREPIAGARRWLQKYQSPPLSKKDRYRMRLTALDAVLALARVLVSGALTALVTHGEAGLIAAAMFSADVRASAYKERHVSIKESKEIEEHLAYMTQVVFIAPLGHPVKTYLALWRDFLPEACIIALHGRTVLIVVVPVRDAAQEAVRAFHKTLLGSICFDLQLAGPAYRTVPTNLTLPDLVQPKHSGQGAALSLELVLENPKHHDFPKLVAEAFTGQAGLTAQLARLGFGVKAFEKLYLAVTEFDLTKSKAFKLPFFLWLLGLHGIIFKIDFDMCAMLLRPAEWNPSQGDIRTQKSSVLVTNNPHLEPLRRKCADVVTHKHEPVLGADGAGRPRRSPAGAYPEAFCQVYAAGVRRACQQGFRPPKVKVVMPTIAQLEACTWPHTWTPASSAAAPDVSAHQVAVHQAPSSSSADDDLPLQQDHWLETPSAWVRVHITPRVVLFTPADDDVGSGPALATLKDVRLTEVKTVGSADTRAHRDNWREVGSRGLKKQWTGRTVFAKAASLAAPQAEAPLHASGAEVSADGIGAVSAELHSMREEMKAAQRLDPSLIQIISQLEGKPAGTFLAAPRSDLHKVKTRADQYILATDGLLLLKGDVTQLNLPVVSNMPYASKEPGAPKRMTWRHLLPGAVRNASARRGSKDMADELCKIVAWFPPDRLRPDCELWVSRCKHCVGVHRKPQGAPPSRPVIEGRPFYRLQIYFMEVRPEGVNGERYILTAVCVATRYPWFRVLTSRDAADSAAMLLDVILDAGVVPAVIQSDNEFAAAAIEELSYLLGARQLFSTALRPQSQGVVERGHRGMRAGLAILVEAFIRAGPGWSAFVRWLEYKIRHKVLPTGATPYAVAHGFAGSSPLRSALVQLEAIPESLVHQQCLESIVSQSKRLSLDLNKHFLAEAEKTARLHAEATPRPAFSVGDLVLVQKPFYERGAGLILPQSDGPYEIIKMSDSHTAVLCCPLTQVPFQNGQRISVSRLVSFNSPKNWLQEGLDDVVADNQKLEIKLDDMVVVEYTAAGRTRVWVARVLRLFAVGDQLEVHLYEVPVGERFGPWTRRPWKPLEGKIELVSRSDVLCVAELRDSALTAASCELLAALGVFQDQPRGDKSMPGRRL</sequence>
<evidence type="ECO:0000256" key="8">
    <source>
        <dbReference type="SAM" id="MobiDB-lite"/>
    </source>
</evidence>
<feature type="compositionally biased region" description="Low complexity" evidence="8">
    <location>
        <begin position="622"/>
        <end position="638"/>
    </location>
</feature>
<feature type="region of interest" description="Disordered" evidence="8">
    <location>
        <begin position="1087"/>
        <end position="1112"/>
    </location>
</feature>
<keyword evidence="3" id="KW-0540">Nuclease</keyword>
<feature type="domain" description="C3H1-type" evidence="9">
    <location>
        <begin position="1056"/>
        <end position="1083"/>
    </location>
</feature>
<feature type="compositionally biased region" description="Pro residues" evidence="8">
    <location>
        <begin position="639"/>
        <end position="649"/>
    </location>
</feature>
<keyword evidence="2" id="KW-0548">Nucleotidyltransferase</keyword>
<dbReference type="CDD" id="cd01647">
    <property type="entry name" value="RT_LTR"/>
    <property type="match status" value="1"/>
</dbReference>
<dbReference type="GO" id="GO:0008270">
    <property type="term" value="F:zinc ion binding"/>
    <property type="evidence" value="ECO:0007669"/>
    <property type="project" value="UniProtKB-KW"/>
</dbReference>
<dbReference type="Pfam" id="PF00078">
    <property type="entry name" value="RVT_1"/>
    <property type="match status" value="1"/>
</dbReference>
<feature type="zinc finger region" description="C3H1-type" evidence="7">
    <location>
        <begin position="1056"/>
        <end position="1083"/>
    </location>
</feature>
<evidence type="ECO:0000256" key="2">
    <source>
        <dbReference type="ARBA" id="ARBA00022695"/>
    </source>
</evidence>
<dbReference type="InterPro" id="IPR012337">
    <property type="entry name" value="RNaseH-like_sf"/>
</dbReference>
<keyword evidence="4" id="KW-0255">Endonuclease</keyword>
<keyword evidence="6" id="KW-0695">RNA-directed DNA polymerase</keyword>
<dbReference type="GO" id="GO:0003676">
    <property type="term" value="F:nucleic acid binding"/>
    <property type="evidence" value="ECO:0007669"/>
    <property type="project" value="InterPro"/>
</dbReference>
<dbReference type="SUPFAM" id="SSF53098">
    <property type="entry name" value="Ribonuclease H-like"/>
    <property type="match status" value="1"/>
</dbReference>
<dbReference type="InterPro" id="IPR036397">
    <property type="entry name" value="RNaseH_sf"/>
</dbReference>
<keyword evidence="5" id="KW-0378">Hydrolase</keyword>
<evidence type="ECO:0000256" key="1">
    <source>
        <dbReference type="ARBA" id="ARBA00022679"/>
    </source>
</evidence>
<dbReference type="Proteomes" id="UP000654075">
    <property type="component" value="Unassembled WGS sequence"/>
</dbReference>
<evidence type="ECO:0000256" key="6">
    <source>
        <dbReference type="ARBA" id="ARBA00022918"/>
    </source>
</evidence>
<dbReference type="GO" id="GO:0004519">
    <property type="term" value="F:endonuclease activity"/>
    <property type="evidence" value="ECO:0007669"/>
    <property type="project" value="UniProtKB-KW"/>
</dbReference>
<dbReference type="InterPro" id="IPR050951">
    <property type="entry name" value="Retrovirus_Pol_polyprotein"/>
</dbReference>
<dbReference type="Pfam" id="PF17917">
    <property type="entry name" value="RT_RNaseH"/>
    <property type="match status" value="1"/>
</dbReference>
<keyword evidence="1" id="KW-0808">Transferase</keyword>
<gene>
    <name evidence="11" type="ORF">PGLA1383_LOCUS40604</name>
</gene>
<proteinExistence type="predicted"/>
<evidence type="ECO:0008006" key="13">
    <source>
        <dbReference type="Google" id="ProtNLM"/>
    </source>
</evidence>
<feature type="region of interest" description="Disordered" evidence="8">
    <location>
        <begin position="2561"/>
        <end position="2589"/>
    </location>
</feature>
<dbReference type="InterPro" id="IPR001584">
    <property type="entry name" value="Integrase_cat-core"/>
</dbReference>
<feature type="region of interest" description="Disordered" evidence="8">
    <location>
        <begin position="620"/>
        <end position="674"/>
    </location>
</feature>
<protein>
    <recommendedName>
        <fullName evidence="13">Reverse transcriptase</fullName>
    </recommendedName>
</protein>
<dbReference type="InterPro" id="IPR041373">
    <property type="entry name" value="RT_RNaseH"/>
</dbReference>
<dbReference type="PROSITE" id="PS50103">
    <property type="entry name" value="ZF_C3H1"/>
    <property type="match status" value="1"/>
</dbReference>
<dbReference type="Gene3D" id="3.30.70.270">
    <property type="match status" value="2"/>
</dbReference>
<name>A0A813GGQ0_POLGL</name>
<feature type="compositionally biased region" description="Basic and acidic residues" evidence="8">
    <location>
        <begin position="538"/>
        <end position="549"/>
    </location>
</feature>